<protein>
    <recommendedName>
        <fullName evidence="4">DUF2470 domain-containing protein</fullName>
    </recommendedName>
</protein>
<dbReference type="AlphaFoldDB" id="A0A7S3JYN3"/>
<evidence type="ECO:0000313" key="3">
    <source>
        <dbReference type="EMBL" id="CAE0369369.1"/>
    </source>
</evidence>
<dbReference type="Gene3D" id="2.30.110.10">
    <property type="entry name" value="Electron Transport, Fmn-binding Protein, Chain A"/>
    <property type="match status" value="1"/>
</dbReference>
<dbReference type="GO" id="GO:0005737">
    <property type="term" value="C:cytoplasm"/>
    <property type="evidence" value="ECO:0007669"/>
    <property type="project" value="UniProtKB-ARBA"/>
</dbReference>
<feature type="domain" description="DUF2470" evidence="1">
    <location>
        <begin position="113"/>
        <end position="178"/>
    </location>
</feature>
<accession>A0A7S3JYN3</accession>
<feature type="domain" description="CREG-like beta-barrel" evidence="2">
    <location>
        <begin position="17"/>
        <end position="93"/>
    </location>
</feature>
<dbReference type="SUPFAM" id="SSF50475">
    <property type="entry name" value="FMN-binding split barrel"/>
    <property type="match status" value="1"/>
</dbReference>
<proteinExistence type="predicted"/>
<evidence type="ECO:0008006" key="4">
    <source>
        <dbReference type="Google" id="ProtNLM"/>
    </source>
</evidence>
<dbReference type="Pfam" id="PF10615">
    <property type="entry name" value="DUF2470"/>
    <property type="match status" value="1"/>
</dbReference>
<dbReference type="Pfam" id="PF13883">
    <property type="entry name" value="CREG_beta-barrel"/>
    <property type="match status" value="1"/>
</dbReference>
<sequence length="211" mass="23357">MSRGGTSDGEYSSYAAAERCPRITISGELNPMSAEDASFVSGNFILEHAYAEPLLSEKSNQDFRLWRLEPSSVFYVGGFGVKAQWIDPSEYLKAKADIVASGAEALVHELNDEKHSADLEAATKHVLDIHDALKISVVHLDKLGVDFRVERKGNIVEEYRIKYRIPATSVEDAKSELNKLLQEAWEADNGLTFDGSYDVKPAVRKYAQSAS</sequence>
<name>A0A7S3JYN3_9STRA</name>
<dbReference type="InterPro" id="IPR037119">
    <property type="entry name" value="Haem_oxidase_HugZ-like_sf"/>
</dbReference>
<dbReference type="PANTHER" id="PTHR13343:SF24">
    <property type="entry name" value="OS07G0573800 PROTEIN"/>
    <property type="match status" value="1"/>
</dbReference>
<evidence type="ECO:0000259" key="1">
    <source>
        <dbReference type="Pfam" id="PF10615"/>
    </source>
</evidence>
<dbReference type="EMBL" id="HBIJ01015161">
    <property type="protein sequence ID" value="CAE0369369.1"/>
    <property type="molecule type" value="Transcribed_RNA"/>
</dbReference>
<dbReference type="InterPro" id="IPR019595">
    <property type="entry name" value="DUF2470"/>
</dbReference>
<dbReference type="InterPro" id="IPR012349">
    <property type="entry name" value="Split_barrel_FMN-bd"/>
</dbReference>
<dbReference type="PANTHER" id="PTHR13343">
    <property type="entry name" value="CREG1 PROTEIN"/>
    <property type="match status" value="1"/>
</dbReference>
<evidence type="ECO:0000259" key="2">
    <source>
        <dbReference type="Pfam" id="PF13883"/>
    </source>
</evidence>
<gene>
    <name evidence="3" type="ORF">ALAG00032_LOCUS10132</name>
</gene>
<dbReference type="InterPro" id="IPR055343">
    <property type="entry name" value="CREG_beta-barrel"/>
</dbReference>
<reference evidence="3" key="1">
    <citation type="submission" date="2021-01" db="EMBL/GenBank/DDBJ databases">
        <authorList>
            <person name="Corre E."/>
            <person name="Pelletier E."/>
            <person name="Niang G."/>
            <person name="Scheremetjew M."/>
            <person name="Finn R."/>
            <person name="Kale V."/>
            <person name="Holt S."/>
            <person name="Cochrane G."/>
            <person name="Meng A."/>
            <person name="Brown T."/>
            <person name="Cohen L."/>
        </authorList>
    </citation>
    <scope>NUCLEOTIDE SEQUENCE</scope>
    <source>
        <strain evidence="3">CCMP1510</strain>
    </source>
</reference>
<dbReference type="Gene3D" id="3.20.180.10">
    <property type="entry name" value="PNP-oxidase-like"/>
    <property type="match status" value="1"/>
</dbReference>
<organism evidence="3">
    <name type="scientific">Aureoumbra lagunensis</name>
    <dbReference type="NCBI Taxonomy" id="44058"/>
    <lineage>
        <taxon>Eukaryota</taxon>
        <taxon>Sar</taxon>
        <taxon>Stramenopiles</taxon>
        <taxon>Ochrophyta</taxon>
        <taxon>Pelagophyceae</taxon>
        <taxon>Pelagomonadales</taxon>
        <taxon>Aureoumbra</taxon>
    </lineage>
</organism>